<name>A0A0E0CQE3_9ORYZ</name>
<evidence type="ECO:0000313" key="2">
    <source>
        <dbReference type="Proteomes" id="UP000008021"/>
    </source>
</evidence>
<sequence length="31" mass="3354">MLATATPSSAVHLLEDVDIGVLVQLHIKRIL</sequence>
<dbReference type="EnsemblPlants" id="OMERI02G28480.1">
    <property type="protein sequence ID" value="OMERI02G28480.1"/>
    <property type="gene ID" value="OMERI02G28480"/>
</dbReference>
<dbReference type="AlphaFoldDB" id="A0A0E0CQE3"/>
<evidence type="ECO:0000313" key="1">
    <source>
        <dbReference type="EnsemblPlants" id="OMERI02G28480.1"/>
    </source>
</evidence>
<dbReference type="Gramene" id="OMERI02G28480.1">
    <property type="protein sequence ID" value="OMERI02G28480.1"/>
    <property type="gene ID" value="OMERI02G28480"/>
</dbReference>
<proteinExistence type="predicted"/>
<accession>A0A0E0CQE3</accession>
<reference evidence="1" key="2">
    <citation type="submission" date="2018-05" db="EMBL/GenBank/DDBJ databases">
        <title>OmerRS3 (Oryza meridionalis Reference Sequence Version 3).</title>
        <authorList>
            <person name="Zhang J."/>
            <person name="Kudrna D."/>
            <person name="Lee S."/>
            <person name="Talag J."/>
            <person name="Welchert J."/>
            <person name="Wing R.A."/>
        </authorList>
    </citation>
    <scope>NUCLEOTIDE SEQUENCE [LARGE SCALE GENOMIC DNA]</scope>
    <source>
        <strain evidence="1">cv. OR44</strain>
    </source>
</reference>
<keyword evidence="2" id="KW-1185">Reference proteome</keyword>
<dbReference type="Proteomes" id="UP000008021">
    <property type="component" value="Chromosome 2"/>
</dbReference>
<dbReference type="HOGENOM" id="CLU_221285_0_0_1"/>
<organism evidence="1">
    <name type="scientific">Oryza meridionalis</name>
    <dbReference type="NCBI Taxonomy" id="40149"/>
    <lineage>
        <taxon>Eukaryota</taxon>
        <taxon>Viridiplantae</taxon>
        <taxon>Streptophyta</taxon>
        <taxon>Embryophyta</taxon>
        <taxon>Tracheophyta</taxon>
        <taxon>Spermatophyta</taxon>
        <taxon>Magnoliopsida</taxon>
        <taxon>Liliopsida</taxon>
        <taxon>Poales</taxon>
        <taxon>Poaceae</taxon>
        <taxon>BOP clade</taxon>
        <taxon>Oryzoideae</taxon>
        <taxon>Oryzeae</taxon>
        <taxon>Oryzinae</taxon>
        <taxon>Oryza</taxon>
    </lineage>
</organism>
<reference evidence="1" key="1">
    <citation type="submission" date="2015-04" db="UniProtKB">
        <authorList>
            <consortium name="EnsemblPlants"/>
        </authorList>
    </citation>
    <scope>IDENTIFICATION</scope>
</reference>
<protein>
    <submittedName>
        <fullName evidence="1">Uncharacterized protein</fullName>
    </submittedName>
</protein>